<dbReference type="SUPFAM" id="SSF56784">
    <property type="entry name" value="HAD-like"/>
    <property type="match status" value="1"/>
</dbReference>
<dbReference type="Gene3D" id="3.40.50.1000">
    <property type="entry name" value="HAD superfamily/HAD-like"/>
    <property type="match status" value="1"/>
</dbReference>
<protein>
    <submittedName>
        <fullName evidence="1">Uncharacterized protein</fullName>
    </submittedName>
</protein>
<proteinExistence type="predicted"/>
<organism evidence="1 2">
    <name type="scientific">Cerrena zonata</name>
    <dbReference type="NCBI Taxonomy" id="2478898"/>
    <lineage>
        <taxon>Eukaryota</taxon>
        <taxon>Fungi</taxon>
        <taxon>Dikarya</taxon>
        <taxon>Basidiomycota</taxon>
        <taxon>Agaricomycotina</taxon>
        <taxon>Agaricomycetes</taxon>
        <taxon>Polyporales</taxon>
        <taxon>Cerrenaceae</taxon>
        <taxon>Cerrena</taxon>
    </lineage>
</organism>
<gene>
    <name evidence="1" type="ORF">QCA50_009460</name>
</gene>
<dbReference type="PANTHER" id="PTHR46191:SF2">
    <property type="entry name" value="HALOACID DEHALOGENASE-LIKE HYDROLASE DOMAIN-CONTAINING PROTEIN 3"/>
    <property type="match status" value="1"/>
</dbReference>
<comment type="caution">
    <text evidence="1">The sequence shown here is derived from an EMBL/GenBank/DDBJ whole genome shotgun (WGS) entry which is preliminary data.</text>
</comment>
<name>A0AAW0G7P5_9APHY</name>
<dbReference type="InterPro" id="IPR044924">
    <property type="entry name" value="HAD-SF_hydro_IA_REG-2-like_cap"/>
</dbReference>
<dbReference type="Gene3D" id="1.10.150.720">
    <property type="entry name" value="Haloacid dehalogenase-like hydrolase"/>
    <property type="match status" value="1"/>
</dbReference>
<sequence>MSLKPICRRMSLSSDPFSDDHVKKIRETHNHFPKPAFISFDLFGTLYTPREPVPKQYHDIATREFGIDVPLDRISSQFPIVYEELLSKYPNYGQGSPNISNASEWWSELIVELLGIPHYKQSQHSKQVCDRLLSHFTTDEAYRVYDDVIPTLKALSDEGVPLLVSSNSDPRVYEILENLQLSQFFPKDLTYLSTNLGYEKPDRKFFHTIANSIYQKSDVQSRPDFLEQCWHVGDSYTKDFLPSVKSGWNGVLLDRHRTSKIFSHHQQPQLKLDACFLSDRGEPDIDDDNLRLIANNRVAMTDLTQLLRIFDFDPAQPSQSVSNQI</sequence>
<evidence type="ECO:0000313" key="2">
    <source>
        <dbReference type="Proteomes" id="UP001385951"/>
    </source>
</evidence>
<accession>A0AAW0G7P5</accession>
<dbReference type="InterPro" id="IPR036412">
    <property type="entry name" value="HAD-like_sf"/>
</dbReference>
<dbReference type="AlphaFoldDB" id="A0AAW0G7P5"/>
<evidence type="ECO:0000313" key="1">
    <source>
        <dbReference type="EMBL" id="KAK7687572.1"/>
    </source>
</evidence>
<dbReference type="PANTHER" id="PTHR46191">
    <property type="match status" value="1"/>
</dbReference>
<dbReference type="InterPro" id="IPR051828">
    <property type="entry name" value="HAD-like_hydrolase_domain"/>
</dbReference>
<keyword evidence="2" id="KW-1185">Reference proteome</keyword>
<dbReference type="GO" id="GO:0005634">
    <property type="term" value="C:nucleus"/>
    <property type="evidence" value="ECO:0007669"/>
    <property type="project" value="TreeGrafter"/>
</dbReference>
<dbReference type="InterPro" id="IPR023214">
    <property type="entry name" value="HAD_sf"/>
</dbReference>
<dbReference type="Proteomes" id="UP001385951">
    <property type="component" value="Unassembled WGS sequence"/>
</dbReference>
<reference evidence="1 2" key="1">
    <citation type="submission" date="2022-09" db="EMBL/GenBank/DDBJ databases">
        <authorList>
            <person name="Palmer J.M."/>
        </authorList>
    </citation>
    <scope>NUCLEOTIDE SEQUENCE [LARGE SCALE GENOMIC DNA]</scope>
    <source>
        <strain evidence="1 2">DSM 7382</strain>
    </source>
</reference>
<dbReference type="EMBL" id="JASBNA010000013">
    <property type="protein sequence ID" value="KAK7687572.1"/>
    <property type="molecule type" value="Genomic_DNA"/>
</dbReference>
<dbReference type="Pfam" id="PF00702">
    <property type="entry name" value="Hydrolase"/>
    <property type="match status" value="1"/>
</dbReference>